<organism evidence="3">
    <name type="scientific">Thelazia callipaeda</name>
    <name type="common">Oriental eyeworm</name>
    <name type="synonym">Parasitic nematode</name>
    <dbReference type="NCBI Taxonomy" id="103827"/>
    <lineage>
        <taxon>Eukaryota</taxon>
        <taxon>Metazoa</taxon>
        <taxon>Ecdysozoa</taxon>
        <taxon>Nematoda</taxon>
        <taxon>Chromadorea</taxon>
        <taxon>Rhabditida</taxon>
        <taxon>Spirurina</taxon>
        <taxon>Spiruromorpha</taxon>
        <taxon>Thelazioidea</taxon>
        <taxon>Thelaziidae</taxon>
        <taxon>Thelazia</taxon>
    </lineage>
</organism>
<dbReference type="WBParaSite" id="TCLT_0000154401-mRNA-1">
    <property type="protein sequence ID" value="TCLT_0000154401-mRNA-1"/>
    <property type="gene ID" value="TCLT_0000154401"/>
</dbReference>
<reference evidence="1 2" key="2">
    <citation type="submission" date="2018-11" db="EMBL/GenBank/DDBJ databases">
        <authorList>
            <consortium name="Pathogen Informatics"/>
        </authorList>
    </citation>
    <scope>NUCLEOTIDE SEQUENCE [LARGE SCALE GENOMIC DNA]</scope>
</reference>
<reference evidence="3" key="1">
    <citation type="submission" date="2017-02" db="UniProtKB">
        <authorList>
            <consortium name="WormBaseParasite"/>
        </authorList>
    </citation>
    <scope>IDENTIFICATION</scope>
</reference>
<sequence length="38" mass="4535">MFMQERVEKLPYISTSQFFQPCKSSTKAFVHEIHRLCS</sequence>
<keyword evidence="2" id="KW-1185">Reference proteome</keyword>
<dbReference type="Proteomes" id="UP000276776">
    <property type="component" value="Unassembled WGS sequence"/>
</dbReference>
<evidence type="ECO:0000313" key="2">
    <source>
        <dbReference type="Proteomes" id="UP000276776"/>
    </source>
</evidence>
<evidence type="ECO:0000313" key="1">
    <source>
        <dbReference type="EMBL" id="VDM97043.1"/>
    </source>
</evidence>
<accession>A0A0N5CN03</accession>
<dbReference type="EMBL" id="UYYF01000207">
    <property type="protein sequence ID" value="VDM97043.1"/>
    <property type="molecule type" value="Genomic_DNA"/>
</dbReference>
<gene>
    <name evidence="1" type="ORF">TCLT_LOCUS1543</name>
</gene>
<name>A0A0N5CN03_THECL</name>
<protein>
    <submittedName>
        <fullName evidence="1 3">Uncharacterized protein</fullName>
    </submittedName>
</protein>
<proteinExistence type="predicted"/>
<evidence type="ECO:0000313" key="3">
    <source>
        <dbReference type="WBParaSite" id="TCLT_0000154401-mRNA-1"/>
    </source>
</evidence>
<dbReference type="AlphaFoldDB" id="A0A0N5CN03"/>